<dbReference type="Gene3D" id="3.40.50.2000">
    <property type="entry name" value="Glycogen Phosphorylase B"/>
    <property type="match status" value="2"/>
</dbReference>
<organism evidence="2 3">
    <name type="scientific">Pseudoponticoccus marisrubri</name>
    <dbReference type="NCBI Taxonomy" id="1685382"/>
    <lineage>
        <taxon>Bacteria</taxon>
        <taxon>Pseudomonadati</taxon>
        <taxon>Pseudomonadota</taxon>
        <taxon>Alphaproteobacteria</taxon>
        <taxon>Rhodobacterales</taxon>
        <taxon>Roseobacteraceae</taxon>
        <taxon>Pseudoponticoccus</taxon>
    </lineage>
</organism>
<sequence length="329" mass="35808">MTRPRILHLIDDTTPGGITRVLDHIQSCPQMARDARHVVQVVSRNRALPRLSADMIVSHLTIGWRFLPALISFRARHATTPLVHVEHSYTEGFTALNVPFRPRFFTLLRSAYALFDTVVAVSPTQARWLRDRKLVTRSNLRVIPPMVDLSGFRALAAPTGRPRVIGAIGRLDRQKGFDALIPAFRALPDRDVELHIYGTGAEEAALKELAGTDRRIRFMGHAPSPEAAMAAVDLVAMPSRWEAYGLVALEARAAGRGIVAAEVDGLQDSAAGALRTVKGLSQADWTAALAAARTLPAPEDRATGAETRFARAWSDLITQHCDAAQAAAA</sequence>
<dbReference type="InterPro" id="IPR028098">
    <property type="entry name" value="Glyco_trans_4-like_N"/>
</dbReference>
<dbReference type="STRING" id="1685382.AVJ23_02480"/>
<keyword evidence="3" id="KW-1185">Reference proteome</keyword>
<accession>A0A0W7WPT8</accession>
<dbReference type="EMBL" id="LPXO01000001">
    <property type="protein sequence ID" value="KUF12606.1"/>
    <property type="molecule type" value="Genomic_DNA"/>
</dbReference>
<dbReference type="Proteomes" id="UP000054396">
    <property type="component" value="Unassembled WGS sequence"/>
</dbReference>
<protein>
    <submittedName>
        <fullName evidence="2">Glycosyl transferase</fullName>
    </submittedName>
</protein>
<dbReference type="PANTHER" id="PTHR45947:SF3">
    <property type="entry name" value="SULFOQUINOVOSYL TRANSFERASE SQD2"/>
    <property type="match status" value="1"/>
</dbReference>
<keyword evidence="2" id="KW-0808">Transferase</keyword>
<dbReference type="Pfam" id="PF13692">
    <property type="entry name" value="Glyco_trans_1_4"/>
    <property type="match status" value="1"/>
</dbReference>
<dbReference type="PANTHER" id="PTHR45947">
    <property type="entry name" value="SULFOQUINOVOSYL TRANSFERASE SQD2"/>
    <property type="match status" value="1"/>
</dbReference>
<gene>
    <name evidence="2" type="ORF">AVJ23_02480</name>
</gene>
<dbReference type="RefSeq" id="WP_058860550.1">
    <property type="nucleotide sequence ID" value="NZ_LPXO01000001.1"/>
</dbReference>
<evidence type="ECO:0000313" key="3">
    <source>
        <dbReference type="Proteomes" id="UP000054396"/>
    </source>
</evidence>
<dbReference type="AlphaFoldDB" id="A0A0W7WPT8"/>
<name>A0A0W7WPT8_9RHOB</name>
<dbReference type="OrthoDB" id="529131at2"/>
<evidence type="ECO:0000313" key="2">
    <source>
        <dbReference type="EMBL" id="KUF12606.1"/>
    </source>
</evidence>
<comment type="caution">
    <text evidence="2">The sequence shown here is derived from an EMBL/GenBank/DDBJ whole genome shotgun (WGS) entry which is preliminary data.</text>
</comment>
<proteinExistence type="predicted"/>
<dbReference type="SUPFAM" id="SSF53756">
    <property type="entry name" value="UDP-Glycosyltransferase/glycogen phosphorylase"/>
    <property type="match status" value="1"/>
</dbReference>
<reference evidence="2 3" key="1">
    <citation type="submission" date="2015-12" db="EMBL/GenBank/DDBJ databases">
        <authorList>
            <person name="Shamseldin A."/>
            <person name="Moawad H."/>
            <person name="Abd El-Rahim W.M."/>
            <person name="Sadowsky M.J."/>
        </authorList>
    </citation>
    <scope>NUCLEOTIDE SEQUENCE [LARGE SCALE GENOMIC DNA]</scope>
    <source>
        <strain evidence="2 3">SJ5A-1</strain>
    </source>
</reference>
<dbReference type="InterPro" id="IPR050194">
    <property type="entry name" value="Glycosyltransferase_grp1"/>
</dbReference>
<dbReference type="Pfam" id="PF13439">
    <property type="entry name" value="Glyco_transf_4"/>
    <property type="match status" value="1"/>
</dbReference>
<evidence type="ECO:0000259" key="1">
    <source>
        <dbReference type="Pfam" id="PF13439"/>
    </source>
</evidence>
<feature type="domain" description="Glycosyltransferase subfamily 4-like N-terminal" evidence="1">
    <location>
        <begin position="45"/>
        <end position="150"/>
    </location>
</feature>
<dbReference type="GO" id="GO:0016757">
    <property type="term" value="F:glycosyltransferase activity"/>
    <property type="evidence" value="ECO:0007669"/>
    <property type="project" value="UniProtKB-ARBA"/>
</dbReference>